<evidence type="ECO:0000313" key="2">
    <source>
        <dbReference type="Proteomes" id="UP000037247"/>
    </source>
</evidence>
<evidence type="ECO:0000313" key="1">
    <source>
        <dbReference type="EMBL" id="KNA89397.1"/>
    </source>
</evidence>
<dbReference type="EMBL" id="LDTZ01000026">
    <property type="protein sequence ID" value="KNA89397.1"/>
    <property type="molecule type" value="Genomic_DNA"/>
</dbReference>
<proteinExistence type="predicted"/>
<gene>
    <name evidence="1" type="ORF">ABW18_21285</name>
</gene>
<dbReference type="InterPro" id="IPR014710">
    <property type="entry name" value="RmlC-like_jellyroll"/>
</dbReference>
<dbReference type="SUPFAM" id="SSF51182">
    <property type="entry name" value="RmlC-like cupins"/>
    <property type="match status" value="1"/>
</dbReference>
<comment type="caution">
    <text evidence="1">The sequence shown here is derived from an EMBL/GenBank/DDBJ whole genome shotgun (WGS) entry which is preliminary data.</text>
</comment>
<protein>
    <recommendedName>
        <fullName evidence="3">Cupin domain-containing protein</fullName>
    </recommendedName>
</protein>
<reference evidence="1 2" key="1">
    <citation type="submission" date="2015-05" db="EMBL/GenBank/DDBJ databases">
        <title>Draft genome sequence of the bacterium Gordonia jacobaea a new member of the Gordonia genus.</title>
        <authorList>
            <person name="Jimenez-Galisteo G."/>
            <person name="Dominguez A."/>
            <person name="Munoz E."/>
            <person name="Vinas M."/>
        </authorList>
    </citation>
    <scope>NUCLEOTIDE SEQUENCE [LARGE SCALE GENOMIC DNA]</scope>
    <source>
        <strain evidence="2">mv1</strain>
    </source>
</reference>
<dbReference type="Gene3D" id="2.60.120.10">
    <property type="entry name" value="Jelly Rolls"/>
    <property type="match status" value="1"/>
</dbReference>
<keyword evidence="2" id="KW-1185">Reference proteome</keyword>
<dbReference type="RefSeq" id="WP_049700996.1">
    <property type="nucleotide sequence ID" value="NZ_JAQDQF010000012.1"/>
</dbReference>
<dbReference type="Proteomes" id="UP000037247">
    <property type="component" value="Unassembled WGS sequence"/>
</dbReference>
<evidence type="ECO:0008006" key="3">
    <source>
        <dbReference type="Google" id="ProtNLM"/>
    </source>
</evidence>
<organism evidence="1 2">
    <name type="scientific">Gordonia jacobaea</name>
    <dbReference type="NCBI Taxonomy" id="122202"/>
    <lineage>
        <taxon>Bacteria</taxon>
        <taxon>Bacillati</taxon>
        <taxon>Actinomycetota</taxon>
        <taxon>Actinomycetes</taxon>
        <taxon>Mycobacteriales</taxon>
        <taxon>Gordoniaceae</taxon>
        <taxon>Gordonia</taxon>
    </lineage>
</organism>
<name>A0ABR5I717_9ACTN</name>
<accession>A0ABR5I717</accession>
<sequence>MISAIRLFNDDDGRSHVEYGTISLDAGTLRSSETATTTAAFQETAEGGSLAWHTAPRRQYVITLAGILDFITRDGERFRLEPGVVLVAEDTDGSGHQWELIGDDPWRRLYVGLADDAASGFVAGAEG</sequence>
<dbReference type="InterPro" id="IPR011051">
    <property type="entry name" value="RmlC_Cupin_sf"/>
</dbReference>